<dbReference type="EMBL" id="JBEHCU010006347">
    <property type="protein sequence ID" value="KAL1397336.1"/>
    <property type="molecule type" value="Genomic_DNA"/>
</dbReference>
<reference evidence="1 2" key="1">
    <citation type="submission" date="2024-05" db="EMBL/GenBank/DDBJ databases">
        <title>Culex pipiens pipiens assembly and annotation.</title>
        <authorList>
            <person name="Alout H."/>
            <person name="Durand T."/>
        </authorList>
    </citation>
    <scope>NUCLEOTIDE SEQUENCE [LARGE SCALE GENOMIC DNA]</scope>
    <source>
        <strain evidence="1">HA-2024</strain>
        <tissue evidence="1">Whole body</tissue>
    </source>
</reference>
<feature type="non-terminal residue" evidence="1">
    <location>
        <position position="49"/>
    </location>
</feature>
<organism evidence="1 2">
    <name type="scientific">Culex pipiens pipiens</name>
    <name type="common">Northern house mosquito</name>
    <dbReference type="NCBI Taxonomy" id="38569"/>
    <lineage>
        <taxon>Eukaryota</taxon>
        <taxon>Metazoa</taxon>
        <taxon>Ecdysozoa</taxon>
        <taxon>Arthropoda</taxon>
        <taxon>Hexapoda</taxon>
        <taxon>Insecta</taxon>
        <taxon>Pterygota</taxon>
        <taxon>Neoptera</taxon>
        <taxon>Endopterygota</taxon>
        <taxon>Diptera</taxon>
        <taxon>Nematocera</taxon>
        <taxon>Culicoidea</taxon>
        <taxon>Culicidae</taxon>
        <taxon>Culicinae</taxon>
        <taxon>Culicini</taxon>
        <taxon>Culex</taxon>
        <taxon>Culex</taxon>
    </lineage>
</organism>
<dbReference type="AlphaFoldDB" id="A0ABD1DCK1"/>
<gene>
    <name evidence="1" type="ORF">pipiens_020149</name>
</gene>
<dbReference type="InterPro" id="IPR039136">
    <property type="entry name" value="NUFIP1-like"/>
</dbReference>
<sequence length="49" mass="5756">MLEKLLDKDIRHERNVLLQCVRFVVDNKFFGIGQPKEEQPIVESSNKDV</sequence>
<keyword evidence="2" id="KW-1185">Reference proteome</keyword>
<evidence type="ECO:0000313" key="1">
    <source>
        <dbReference type="EMBL" id="KAL1397336.1"/>
    </source>
</evidence>
<comment type="caution">
    <text evidence="1">The sequence shown here is derived from an EMBL/GenBank/DDBJ whole genome shotgun (WGS) entry which is preliminary data.</text>
</comment>
<proteinExistence type="predicted"/>
<dbReference type="PANTHER" id="PTHR13309">
    <property type="entry name" value="NUCLEAR FRAGILE X MENTAL RETARDATION PROTEIN INTERACTING PROTEIN 1"/>
    <property type="match status" value="1"/>
</dbReference>
<accession>A0ABD1DCK1</accession>
<evidence type="ECO:0000313" key="2">
    <source>
        <dbReference type="Proteomes" id="UP001562425"/>
    </source>
</evidence>
<protein>
    <submittedName>
        <fullName evidence="1">Uncharacterized protein</fullName>
    </submittedName>
</protein>
<dbReference type="Proteomes" id="UP001562425">
    <property type="component" value="Unassembled WGS sequence"/>
</dbReference>
<dbReference type="PANTHER" id="PTHR13309:SF0">
    <property type="entry name" value="FMR1-INTERACTING PROTEIN NUFIP1"/>
    <property type="match status" value="1"/>
</dbReference>
<name>A0ABD1DCK1_CULPP</name>